<evidence type="ECO:0000313" key="4">
    <source>
        <dbReference type="Proteomes" id="UP000191691"/>
    </source>
</evidence>
<organism evidence="3 4">
    <name type="scientific">Penicillium nalgiovense</name>
    <dbReference type="NCBI Taxonomy" id="60175"/>
    <lineage>
        <taxon>Eukaryota</taxon>
        <taxon>Fungi</taxon>
        <taxon>Dikarya</taxon>
        <taxon>Ascomycota</taxon>
        <taxon>Pezizomycotina</taxon>
        <taxon>Eurotiomycetes</taxon>
        <taxon>Eurotiomycetidae</taxon>
        <taxon>Eurotiales</taxon>
        <taxon>Aspergillaceae</taxon>
        <taxon>Penicillium</taxon>
    </lineage>
</organism>
<name>A0A1V6YVK1_PENNA</name>
<keyword evidence="4" id="KW-1185">Reference proteome</keyword>
<evidence type="ECO:0000313" key="3">
    <source>
        <dbReference type="EMBL" id="OQE91479.1"/>
    </source>
</evidence>
<dbReference type="Proteomes" id="UP001153461">
    <property type="component" value="Unassembled WGS sequence"/>
</dbReference>
<dbReference type="OMA" id="NTCTENW"/>
<gene>
    <name evidence="3" type="ORF">PENNAL_c0009G06560</name>
    <name evidence="2" type="ORF">PNAL_LOCUS4498</name>
</gene>
<reference evidence="2" key="3">
    <citation type="submission" date="2021-07" db="EMBL/GenBank/DDBJ databases">
        <authorList>
            <person name="Branca A.L. A."/>
        </authorList>
    </citation>
    <scope>NUCLEOTIDE SEQUENCE</scope>
</reference>
<dbReference type="EMBL" id="CAJVNV010000177">
    <property type="protein sequence ID" value="CAG8094104.1"/>
    <property type="molecule type" value="Genomic_DNA"/>
</dbReference>
<dbReference type="EMBL" id="MOOB01000009">
    <property type="protein sequence ID" value="OQE91479.1"/>
    <property type="molecule type" value="Genomic_DNA"/>
</dbReference>
<keyword evidence="1" id="KW-1133">Transmembrane helix</keyword>
<keyword evidence="1" id="KW-0812">Transmembrane</keyword>
<sequence length="119" mass="13145">MAIDEGPAVGLSLGIGIPLTVLVTILAVTYSRRRHPKLPEPDPNASYGNTCTENWLKLYHATRPRISHPPKRLVSIVADKSLAGYLTEKIRSMMEGVGLVRKPVVQEVYVIKNVTRVSK</sequence>
<dbReference type="OrthoDB" id="4363086at2759"/>
<reference evidence="3" key="1">
    <citation type="submission" date="2016-10" db="EMBL/GenBank/DDBJ databases">
        <title>Uncovering the secondary metabolism of Penicillium species provides insights into the evolution of 6-MSA pathways.</title>
        <authorList>
            <person name="Nielsen J.C."/>
            <person name="Nielsen J."/>
        </authorList>
    </citation>
    <scope>NUCLEOTIDE SEQUENCE [LARGE SCALE GENOMIC DNA]</scope>
    <source>
        <strain evidence="3">IBT 13039</strain>
    </source>
</reference>
<protein>
    <submittedName>
        <fullName evidence="3">Uncharacterized protein</fullName>
    </submittedName>
</protein>
<evidence type="ECO:0000313" key="2">
    <source>
        <dbReference type="EMBL" id="CAG8094104.1"/>
    </source>
</evidence>
<reference evidence="4" key="2">
    <citation type="journal article" date="2017" name="Nat. Microbiol.">
        <title>Global analysis of biosynthetic gene clusters reveals vast potential of secondary metabolite production in Penicillium species.</title>
        <authorList>
            <person name="Nielsen J.C."/>
            <person name="Grijseels S."/>
            <person name="Prigent S."/>
            <person name="Ji B."/>
            <person name="Dainat J."/>
            <person name="Nielsen K.F."/>
            <person name="Frisvad J.C."/>
            <person name="Workman M."/>
            <person name="Nielsen J."/>
        </authorList>
    </citation>
    <scope>NUCLEOTIDE SEQUENCE [LARGE SCALE GENOMIC DNA]</scope>
    <source>
        <strain evidence="4">IBT 13039</strain>
    </source>
</reference>
<accession>A0A1V6YVK1</accession>
<dbReference type="AlphaFoldDB" id="A0A1V6YVK1"/>
<evidence type="ECO:0000256" key="1">
    <source>
        <dbReference type="SAM" id="Phobius"/>
    </source>
</evidence>
<feature type="transmembrane region" description="Helical" evidence="1">
    <location>
        <begin position="6"/>
        <end position="28"/>
    </location>
</feature>
<keyword evidence="1" id="KW-0472">Membrane</keyword>
<comment type="caution">
    <text evidence="3">The sequence shown here is derived from an EMBL/GenBank/DDBJ whole genome shotgun (WGS) entry which is preliminary data.</text>
</comment>
<proteinExistence type="predicted"/>
<dbReference type="Proteomes" id="UP000191691">
    <property type="component" value="Unassembled WGS sequence"/>
</dbReference>